<name>A0A6G4A5E1_9BACL</name>
<sequence length="150" mass="16710">MTQSTFTNKKDYIDENTPAVFYNMSIVTTSSYGGKTYTNTTDYTYDEPRRWTSPIATKVTKKESGNTNKYVVNTSQTYNDYGSITSAVDVLGVTTTYTYDATSHLLVGVSKPISATQTQYTEYVRDAVHANVTTIRVRVQGLTLTFSDVV</sequence>
<organism evidence="1">
    <name type="scientific">Paenibacillus sp. SYP-B3998</name>
    <dbReference type="NCBI Taxonomy" id="2678564"/>
    <lineage>
        <taxon>Bacteria</taxon>
        <taxon>Bacillati</taxon>
        <taxon>Bacillota</taxon>
        <taxon>Bacilli</taxon>
        <taxon>Bacillales</taxon>
        <taxon>Paenibacillaceae</taxon>
        <taxon>Paenibacillus</taxon>
    </lineage>
</organism>
<comment type="caution">
    <text evidence="1">The sequence shown here is derived from an EMBL/GenBank/DDBJ whole genome shotgun (WGS) entry which is preliminary data.</text>
</comment>
<proteinExistence type="predicted"/>
<dbReference type="InterPro" id="IPR006530">
    <property type="entry name" value="YD"/>
</dbReference>
<accession>A0A6G4A5E1</accession>
<dbReference type="AlphaFoldDB" id="A0A6G4A5E1"/>
<dbReference type="RefSeq" id="WP_163953432.1">
    <property type="nucleotide sequence ID" value="NZ_JAAIKC010000019.1"/>
</dbReference>
<dbReference type="NCBIfam" id="TIGR01643">
    <property type="entry name" value="YD_repeat_2x"/>
    <property type="match status" value="1"/>
</dbReference>
<gene>
    <name evidence="1" type="ORF">GK047_26590</name>
</gene>
<evidence type="ECO:0008006" key="2">
    <source>
        <dbReference type="Google" id="ProtNLM"/>
    </source>
</evidence>
<dbReference type="EMBL" id="JAAIKC010000019">
    <property type="protein sequence ID" value="NEW09508.1"/>
    <property type="molecule type" value="Genomic_DNA"/>
</dbReference>
<reference evidence="1" key="1">
    <citation type="submission" date="2020-02" db="EMBL/GenBank/DDBJ databases">
        <authorList>
            <person name="Shen X.-R."/>
            <person name="Zhang Y.-X."/>
        </authorList>
    </citation>
    <scope>NUCLEOTIDE SEQUENCE</scope>
    <source>
        <strain evidence="1">SYP-B3998</strain>
    </source>
</reference>
<dbReference type="Gene3D" id="2.180.10.10">
    <property type="entry name" value="RHS repeat-associated core"/>
    <property type="match status" value="1"/>
</dbReference>
<evidence type="ECO:0000313" key="1">
    <source>
        <dbReference type="EMBL" id="NEW09508.1"/>
    </source>
</evidence>
<protein>
    <recommendedName>
        <fullName evidence="2">RHS repeat protein</fullName>
    </recommendedName>
</protein>